<organism evidence="2 3">
    <name type="scientific">Haloplanus rallus</name>
    <dbReference type="NCBI Taxonomy" id="1816183"/>
    <lineage>
        <taxon>Archaea</taxon>
        <taxon>Methanobacteriati</taxon>
        <taxon>Methanobacteriota</taxon>
        <taxon>Stenosarchaea group</taxon>
        <taxon>Halobacteria</taxon>
        <taxon>Halobacteriales</taxon>
        <taxon>Haloferacaceae</taxon>
        <taxon>Haloplanus</taxon>
    </lineage>
</organism>
<dbReference type="InterPro" id="IPR011195">
    <property type="entry name" value="UCP010256"/>
</dbReference>
<evidence type="ECO:0000313" key="2">
    <source>
        <dbReference type="EMBL" id="QGX96607.1"/>
    </source>
</evidence>
<feature type="compositionally biased region" description="Acidic residues" evidence="1">
    <location>
        <begin position="117"/>
        <end position="130"/>
    </location>
</feature>
<proteinExistence type="predicted"/>
<feature type="region of interest" description="Disordered" evidence="1">
    <location>
        <begin position="95"/>
        <end position="170"/>
    </location>
</feature>
<sequence length="428" mass="46297">MPPDPDPDAGDDLPPSDPTVRVRSALVRFVGALRTEGVEVPADGSLVAAEALAAVGLDDRSRARTALRAALVSRPGDVATFDRLFDRFWRRVTDATDDRPGGVDTASLDGGFASDVAGDDAVDRETDDAAGGDGPQSVASRRLGDVDAPVREDDAATRARYSPTGSSARVDTESLGASAIADPTPAVRALTDALASLPGRRRASASDGRPDVRRAMRRTHATGGVVMEVPRLARRSDAVRGLVLVDVSRSVLDTVDREFLVCVLRALTDEWRTVRTFLFDTDVTEVTAALRAESPDATLREFDRLEAAWGGGTRIGHALTTIRDHAPDAVDRETVVLVVSDGLETGDLSSLEDGMTWLDRRARRVFWLNPLAASTAYEPTCRGMVTARPHVDGVFAFAEPADLFDLARQLRHRQRPVGYEHDWRRTDR</sequence>
<dbReference type="Gene3D" id="3.40.50.410">
    <property type="entry name" value="von Willebrand factor, type A domain"/>
    <property type="match status" value="1"/>
</dbReference>
<evidence type="ECO:0000313" key="3">
    <source>
        <dbReference type="Proteomes" id="UP000428325"/>
    </source>
</evidence>
<dbReference type="EMBL" id="CP034345">
    <property type="protein sequence ID" value="QGX96607.1"/>
    <property type="molecule type" value="Genomic_DNA"/>
</dbReference>
<dbReference type="SUPFAM" id="SSF53300">
    <property type="entry name" value="vWA-like"/>
    <property type="match status" value="1"/>
</dbReference>
<dbReference type="InterPro" id="IPR036465">
    <property type="entry name" value="vWFA_dom_sf"/>
</dbReference>
<dbReference type="PIRSF" id="PIRSF010256">
    <property type="entry name" value="CoxE_vWa"/>
    <property type="match status" value="1"/>
</dbReference>
<dbReference type="InterPro" id="IPR008912">
    <property type="entry name" value="Uncharacterised_CoxE"/>
</dbReference>
<dbReference type="OrthoDB" id="205257at2157"/>
<dbReference type="PANTHER" id="PTHR39338">
    <property type="entry name" value="BLL5662 PROTEIN-RELATED"/>
    <property type="match status" value="1"/>
</dbReference>
<dbReference type="CDD" id="cd00198">
    <property type="entry name" value="vWFA"/>
    <property type="match status" value="1"/>
</dbReference>
<dbReference type="Proteomes" id="UP000428325">
    <property type="component" value="Chromosome"/>
</dbReference>
<dbReference type="Pfam" id="PF05762">
    <property type="entry name" value="VWA_CoxE"/>
    <property type="match status" value="1"/>
</dbReference>
<accession>A0A6B9FC69</accession>
<gene>
    <name evidence="2" type="ORF">EI982_05650</name>
</gene>
<dbReference type="AlphaFoldDB" id="A0A6B9FC69"/>
<evidence type="ECO:0000256" key="1">
    <source>
        <dbReference type="SAM" id="MobiDB-lite"/>
    </source>
</evidence>
<dbReference type="KEGG" id="hra:EI982_05650"/>
<dbReference type="PANTHER" id="PTHR39338:SF6">
    <property type="entry name" value="BLL5662 PROTEIN"/>
    <property type="match status" value="1"/>
</dbReference>
<protein>
    <submittedName>
        <fullName evidence="2">VWA domain-containing protein</fullName>
    </submittedName>
</protein>
<feature type="compositionally biased region" description="Basic and acidic residues" evidence="1">
    <location>
        <begin position="142"/>
        <end position="157"/>
    </location>
</feature>
<name>A0A6B9FC69_9EURY</name>
<keyword evidence="3" id="KW-1185">Reference proteome</keyword>
<reference evidence="2 3" key="1">
    <citation type="submission" date="2018-12" db="EMBL/GenBank/DDBJ databases">
        <title>Complete genome sequence of Haloplanus rallus MBLA0036.</title>
        <authorList>
            <person name="Nam Y.-d."/>
            <person name="Kang J."/>
            <person name="Chung W.-H."/>
            <person name="Park Y.S."/>
        </authorList>
    </citation>
    <scope>NUCLEOTIDE SEQUENCE [LARGE SCALE GENOMIC DNA]</scope>
    <source>
        <strain evidence="2 3">MBLA0036</strain>
    </source>
</reference>